<accession>A0ACB0FM71</accession>
<sequence length="154" mass="17436">MQWYEVEDVPCGVPCWEKGTAVSVWTLLNEIFNFRKTREMFQVVRIPLLKTRFDPPSSLSFGRSESKKVVNKDGNLRRHKESAALELPAPSSGYPTRTQHSPDICWRSLEQLPVTWRLGRPRPPCRSGARPLVIGGSGALSLSRSLQRPAWPIP</sequence>
<dbReference type="Proteomes" id="UP001162501">
    <property type="component" value="Chromosome 9"/>
</dbReference>
<gene>
    <name evidence="1" type="ORF">MRATA1EN3_LOCUS25195</name>
</gene>
<organism evidence="1 2">
    <name type="scientific">Rangifer tarandus platyrhynchus</name>
    <name type="common">Svalbard reindeer</name>
    <dbReference type="NCBI Taxonomy" id="3082113"/>
    <lineage>
        <taxon>Eukaryota</taxon>
        <taxon>Metazoa</taxon>
        <taxon>Chordata</taxon>
        <taxon>Craniata</taxon>
        <taxon>Vertebrata</taxon>
        <taxon>Euteleostomi</taxon>
        <taxon>Mammalia</taxon>
        <taxon>Eutheria</taxon>
        <taxon>Laurasiatheria</taxon>
        <taxon>Artiodactyla</taxon>
        <taxon>Ruminantia</taxon>
        <taxon>Pecora</taxon>
        <taxon>Cervidae</taxon>
        <taxon>Odocoileinae</taxon>
        <taxon>Rangifer</taxon>
    </lineage>
</organism>
<evidence type="ECO:0000313" key="2">
    <source>
        <dbReference type="Proteomes" id="UP001162501"/>
    </source>
</evidence>
<protein>
    <submittedName>
        <fullName evidence="1">Uncharacterized protein</fullName>
    </submittedName>
</protein>
<name>A0ACB0FM71_RANTA</name>
<proteinExistence type="predicted"/>
<reference evidence="1" key="1">
    <citation type="submission" date="2023-05" db="EMBL/GenBank/DDBJ databases">
        <authorList>
            <consortium name="ELIXIR-Norway"/>
        </authorList>
    </citation>
    <scope>NUCLEOTIDE SEQUENCE</scope>
</reference>
<dbReference type="EMBL" id="OX596093">
    <property type="protein sequence ID" value="CAI9713982.1"/>
    <property type="molecule type" value="Genomic_DNA"/>
</dbReference>
<evidence type="ECO:0000313" key="1">
    <source>
        <dbReference type="EMBL" id="CAI9713982.1"/>
    </source>
</evidence>